<dbReference type="InterPro" id="IPR006076">
    <property type="entry name" value="FAD-dep_OxRdtase"/>
</dbReference>
<evidence type="ECO:0000259" key="2">
    <source>
        <dbReference type="Pfam" id="PF04324"/>
    </source>
</evidence>
<accession>A0A6V8P6M2</accession>
<evidence type="ECO:0000313" key="5">
    <source>
        <dbReference type="Proteomes" id="UP000543224"/>
    </source>
</evidence>
<keyword evidence="6" id="KW-1185">Reference proteome</keyword>
<dbReference type="InterPro" id="IPR052745">
    <property type="entry name" value="G3P_Oxidase/Oxidoreductase"/>
</dbReference>
<feature type="domain" description="FAD dependent oxidoreductase" evidence="1">
    <location>
        <begin position="7"/>
        <end position="357"/>
    </location>
</feature>
<dbReference type="Pfam" id="PF04324">
    <property type="entry name" value="Fer2_BFD"/>
    <property type="match status" value="1"/>
</dbReference>
<dbReference type="PANTHER" id="PTHR42720:SF1">
    <property type="entry name" value="GLYCEROL 3-PHOSPHATE OXIDASE"/>
    <property type="match status" value="1"/>
</dbReference>
<dbReference type="PROSITE" id="PS51257">
    <property type="entry name" value="PROKAR_LIPOPROTEIN"/>
    <property type="match status" value="1"/>
</dbReference>
<dbReference type="Gene3D" id="3.30.9.10">
    <property type="entry name" value="D-Amino Acid Oxidase, subunit A, domain 2"/>
    <property type="match status" value="1"/>
</dbReference>
<dbReference type="PANTHER" id="PTHR42720">
    <property type="entry name" value="GLYCEROL-3-PHOSPHATE DEHYDROGENASE"/>
    <property type="match status" value="1"/>
</dbReference>
<dbReference type="CDD" id="cd19946">
    <property type="entry name" value="GlpA-like_Fer2_BFD-like"/>
    <property type="match status" value="1"/>
</dbReference>
<reference evidence="5 6" key="1">
    <citation type="journal article" date="2020" name="Front. Microbiol.">
        <title>Single-cell genomics of novel Actinobacteria with the Wood-Ljungdahl pathway discovered in a serpentinizing system.</title>
        <authorList>
            <person name="Merino N."/>
            <person name="Kawai M."/>
            <person name="Boyd E.S."/>
            <person name="Colman D.R."/>
            <person name="McGlynn S.E."/>
            <person name="Nealson K.H."/>
            <person name="Kurokawa K."/>
            <person name="Hongoh Y."/>
        </authorList>
    </citation>
    <scope>NUCLEOTIDE SEQUENCE [LARGE SCALE GENOMIC DNA]</scope>
    <source>
        <strain evidence="3 5">S25</strain>
        <strain evidence="4 6">S33</strain>
    </source>
</reference>
<dbReference type="AlphaFoldDB" id="A0A6V8P6M2"/>
<organism evidence="4 6">
    <name type="scientific">Candidatus Hakubella thermalkaliphila</name>
    <dbReference type="NCBI Taxonomy" id="2754717"/>
    <lineage>
        <taxon>Bacteria</taxon>
        <taxon>Bacillati</taxon>
        <taxon>Actinomycetota</taxon>
        <taxon>Actinomycetota incertae sedis</taxon>
        <taxon>Candidatus Hakubellales</taxon>
        <taxon>Candidatus Hakubellaceae</taxon>
        <taxon>Candidatus Hakubella</taxon>
    </lineage>
</organism>
<dbReference type="EMBL" id="BLRY01000004">
    <property type="protein sequence ID" value="GFP26721.1"/>
    <property type="molecule type" value="Genomic_DNA"/>
</dbReference>
<dbReference type="RefSeq" id="WP_176232945.1">
    <property type="nucleotide sequence ID" value="NZ_BLRY01000004.1"/>
</dbReference>
<evidence type="ECO:0000259" key="1">
    <source>
        <dbReference type="Pfam" id="PF01266"/>
    </source>
</evidence>
<comment type="caution">
    <text evidence="4">The sequence shown here is derived from an EMBL/GenBank/DDBJ whole genome shotgun (WGS) entry which is preliminary data.</text>
</comment>
<proteinExistence type="predicted"/>
<dbReference type="InterPro" id="IPR041854">
    <property type="entry name" value="BFD-like_2Fe2S-bd_dom_sf"/>
</dbReference>
<evidence type="ECO:0000313" key="4">
    <source>
        <dbReference type="EMBL" id="GFP26721.1"/>
    </source>
</evidence>
<gene>
    <name evidence="3" type="ORF">HKBW3S25_00910</name>
    <name evidence="4" type="ORF">HKBW3S33_00136</name>
</gene>
<dbReference type="Proteomes" id="UP000591948">
    <property type="component" value="Unassembled WGS sequence"/>
</dbReference>
<dbReference type="Proteomes" id="UP000543224">
    <property type="component" value="Unassembled WGS sequence"/>
</dbReference>
<dbReference type="Pfam" id="PF01266">
    <property type="entry name" value="DAO"/>
    <property type="match status" value="1"/>
</dbReference>
<dbReference type="Gene3D" id="1.10.10.1100">
    <property type="entry name" value="BFD-like [2Fe-2S]-binding domain"/>
    <property type="match status" value="1"/>
</dbReference>
<evidence type="ECO:0000313" key="3">
    <source>
        <dbReference type="EMBL" id="GFP25438.1"/>
    </source>
</evidence>
<dbReference type="SUPFAM" id="SSF54373">
    <property type="entry name" value="FAD-linked reductases, C-terminal domain"/>
    <property type="match status" value="1"/>
</dbReference>
<dbReference type="SUPFAM" id="SSF51905">
    <property type="entry name" value="FAD/NAD(P)-binding domain"/>
    <property type="match status" value="1"/>
</dbReference>
<protein>
    <submittedName>
        <fullName evidence="4">Glycerol-3-phosphate dehydrogenase</fullName>
    </submittedName>
</protein>
<dbReference type="Gene3D" id="3.50.50.60">
    <property type="entry name" value="FAD/NAD(P)-binding domain"/>
    <property type="match status" value="1"/>
</dbReference>
<dbReference type="EMBL" id="BLRX01000090">
    <property type="protein sequence ID" value="GFP25438.1"/>
    <property type="molecule type" value="Genomic_DNA"/>
</dbReference>
<dbReference type="InterPro" id="IPR007419">
    <property type="entry name" value="BFD-like_2Fe2S-bd_dom"/>
</dbReference>
<dbReference type="InterPro" id="IPR036188">
    <property type="entry name" value="FAD/NAD-bd_sf"/>
</dbReference>
<evidence type="ECO:0000313" key="6">
    <source>
        <dbReference type="Proteomes" id="UP000591948"/>
    </source>
</evidence>
<name>A0A6V8P6M2_9ACTN</name>
<feature type="domain" description="BFD-like [2Fe-2S]-binding" evidence="2">
    <location>
        <begin position="403"/>
        <end position="455"/>
    </location>
</feature>
<sequence>MPNEKHDVIIIGAGVVGCLTARALSRYRLKVLLLEKASDVGTGASKANTAIVHAGYDPTPGTNKAKFNVAGNAMWDQLAGELNFPFERRGDYVVAIGPEELPILDELWERGKKNGVLGMKMISADEMRRREPNINSQVSGALWVSTGGICDPFAVVAAAAENAVMNSVELMLETEALDFVKEGRRLVGVVTNRGTFPCRWVINCAGLYSDVIMRQAGLETDFKITPRKGEYYVFDRAKVSINNVLFPVPTPISKGIMVTTTVHGNTIAGPTAHNIKDKEDTSVTPEGLEEVFAGAKKLLPSLDKGDVIAVFAGLRSSGSTGDFVMEVPREVEGFVNLAGIESPGLTSAPAIAQWVVDALWEHGPKLEEKPDWDPIRPPRPRFRDLSPEEQTLLIYSNSAYGRIVCRCETVTEGEIVAEVHTPVPARTYDGIKRRTRLGMGRCQGGFDTPRVIEILARELRILPTKVTKKGPGSELLTRPAKVQGGCHA</sequence>